<feature type="region of interest" description="Disordered" evidence="1">
    <location>
        <begin position="33"/>
        <end position="53"/>
    </location>
</feature>
<dbReference type="OrthoDB" id="3354at2157"/>
<evidence type="ECO:0000313" key="3">
    <source>
        <dbReference type="Proteomes" id="UP000509771"/>
    </source>
</evidence>
<reference evidence="2 3" key="1">
    <citation type="submission" date="2018-02" db="EMBL/GenBank/DDBJ databases">
        <title>Complete genome of Nitrosopumilus cobalaminigenes HCA1.</title>
        <authorList>
            <person name="Qin W."/>
            <person name="Zheng Y."/>
            <person name="Stahl D.A."/>
        </authorList>
    </citation>
    <scope>NUCLEOTIDE SEQUENCE [LARGE SCALE GENOMIC DNA]</scope>
    <source>
        <strain evidence="2 3">HCA1</strain>
    </source>
</reference>
<evidence type="ECO:0000313" key="2">
    <source>
        <dbReference type="EMBL" id="QLH03726.1"/>
    </source>
</evidence>
<organism evidence="2 3">
    <name type="scientific">Nitrosopumilus cobalaminigenes</name>
    <dbReference type="NCBI Taxonomy" id="1470066"/>
    <lineage>
        <taxon>Archaea</taxon>
        <taxon>Nitrososphaerota</taxon>
        <taxon>Nitrososphaeria</taxon>
        <taxon>Nitrosopumilales</taxon>
        <taxon>Nitrosopumilaceae</taxon>
        <taxon>Nitrosopumilus</taxon>
    </lineage>
</organism>
<dbReference type="EMBL" id="CP026993">
    <property type="protein sequence ID" value="QLH03726.1"/>
    <property type="molecule type" value="Genomic_DNA"/>
</dbReference>
<accession>A0A7D5M088</accession>
<dbReference type="Proteomes" id="UP000509771">
    <property type="component" value="Chromosome"/>
</dbReference>
<evidence type="ECO:0000256" key="1">
    <source>
        <dbReference type="SAM" id="MobiDB-lite"/>
    </source>
</evidence>
<feature type="compositionally biased region" description="Polar residues" evidence="1">
    <location>
        <begin position="44"/>
        <end position="53"/>
    </location>
</feature>
<dbReference type="AlphaFoldDB" id="A0A7D5M088"/>
<name>A0A7D5M088_9ARCH</name>
<keyword evidence="3" id="KW-1185">Reference proteome</keyword>
<gene>
    <name evidence="2" type="ORF">C5F47_00145</name>
</gene>
<sequence length="83" mass="9706">MQTGSESTCENCKVQLDLLEQELVVNEQRIKKLEEHKNSELKNPKSTNPETSLETMKRIEHNLQLEYKKRDGIIKMINSNDSF</sequence>
<dbReference type="KEGG" id="ncl:C5F47_00145"/>
<protein>
    <submittedName>
        <fullName evidence="2">Uncharacterized protein</fullName>
    </submittedName>
</protein>
<feature type="compositionally biased region" description="Basic and acidic residues" evidence="1">
    <location>
        <begin position="33"/>
        <end position="43"/>
    </location>
</feature>
<proteinExistence type="predicted"/>